<sequence length="173" mass="18894">MTWLDVAVVAIFLLSALWGVARGMIREFFAVVGWVGGVYVAWRWGESLVAPLLVGHLPVEWVHPVADFALFFLVLAATTVLSFLLRGMLYSVGFSIPDRLVGGAFGLLRAAAIIALVILLAQSFHLNDAAWWRQSWLGQAQVEDLAHSVTAPAVSFWELHTRGKSVAPVVSAR</sequence>
<dbReference type="Proteomes" id="UP001197378">
    <property type="component" value="Unassembled WGS sequence"/>
</dbReference>
<protein>
    <submittedName>
        <fullName evidence="6">CvpA family protein</fullName>
    </submittedName>
</protein>
<evidence type="ECO:0000256" key="2">
    <source>
        <dbReference type="ARBA" id="ARBA00022692"/>
    </source>
</evidence>
<dbReference type="RefSeq" id="WP_215873173.1">
    <property type="nucleotide sequence ID" value="NZ_JAAXYO010000184.1"/>
</dbReference>
<dbReference type="EMBL" id="JAAXYO010000184">
    <property type="protein sequence ID" value="MBU2789209.1"/>
    <property type="molecule type" value="Genomic_DNA"/>
</dbReference>
<keyword evidence="2 5" id="KW-0812">Transmembrane</keyword>
<gene>
    <name evidence="6" type="ORF">HFQ13_13535</name>
</gene>
<dbReference type="InterPro" id="IPR003825">
    <property type="entry name" value="Colicin-V_CvpA"/>
</dbReference>
<dbReference type="PANTHER" id="PTHR36926:SF1">
    <property type="entry name" value="COLICIN V PRODUCTION PROTEIN"/>
    <property type="match status" value="1"/>
</dbReference>
<feature type="transmembrane region" description="Helical" evidence="5">
    <location>
        <begin position="28"/>
        <end position="45"/>
    </location>
</feature>
<evidence type="ECO:0000256" key="4">
    <source>
        <dbReference type="ARBA" id="ARBA00023136"/>
    </source>
</evidence>
<dbReference type="AlphaFoldDB" id="A0AAE2YRV7"/>
<feature type="transmembrane region" description="Helical" evidence="5">
    <location>
        <begin position="65"/>
        <end position="85"/>
    </location>
</feature>
<evidence type="ECO:0000313" key="7">
    <source>
        <dbReference type="Proteomes" id="UP001197378"/>
    </source>
</evidence>
<feature type="transmembrane region" description="Helical" evidence="5">
    <location>
        <begin position="6"/>
        <end position="21"/>
    </location>
</feature>
<evidence type="ECO:0000256" key="5">
    <source>
        <dbReference type="SAM" id="Phobius"/>
    </source>
</evidence>
<dbReference type="InterPro" id="IPR052719">
    <property type="entry name" value="CvpA-like"/>
</dbReference>
<dbReference type="PANTHER" id="PTHR36926">
    <property type="entry name" value="COLICIN V PRODUCTION PROTEIN"/>
    <property type="match status" value="1"/>
</dbReference>
<name>A0AAE2YRV7_9PROT</name>
<evidence type="ECO:0000256" key="1">
    <source>
        <dbReference type="ARBA" id="ARBA00004141"/>
    </source>
</evidence>
<comment type="subcellular location">
    <subcellularLocation>
        <location evidence="1">Membrane</location>
        <topology evidence="1">Multi-pass membrane protein</topology>
    </subcellularLocation>
</comment>
<evidence type="ECO:0000256" key="3">
    <source>
        <dbReference type="ARBA" id="ARBA00022989"/>
    </source>
</evidence>
<keyword evidence="7" id="KW-1185">Reference proteome</keyword>
<reference evidence="6" key="1">
    <citation type="journal article" date="2021" name="ISME J.">
        <title>Genomic evolution of the class Acidithiobacillia: deep-branching Proteobacteria living in extreme acidic conditions.</title>
        <authorList>
            <person name="Moya-Beltran A."/>
            <person name="Beard S."/>
            <person name="Rojas-Villalobos C."/>
            <person name="Issotta F."/>
            <person name="Gallardo Y."/>
            <person name="Ulloa R."/>
            <person name="Giaveno A."/>
            <person name="Degli Esposti M."/>
            <person name="Johnson D.B."/>
            <person name="Quatrini R."/>
        </authorList>
    </citation>
    <scope>NUCLEOTIDE SEQUENCE</scope>
    <source>
        <strain evidence="6">VAN18-1</strain>
    </source>
</reference>
<dbReference type="GO" id="GO:0016020">
    <property type="term" value="C:membrane"/>
    <property type="evidence" value="ECO:0007669"/>
    <property type="project" value="UniProtKB-SubCell"/>
</dbReference>
<dbReference type="Pfam" id="PF02674">
    <property type="entry name" value="Colicin_V"/>
    <property type="match status" value="1"/>
</dbReference>
<feature type="transmembrane region" description="Helical" evidence="5">
    <location>
        <begin position="106"/>
        <end position="126"/>
    </location>
</feature>
<proteinExistence type="predicted"/>
<keyword evidence="4 5" id="KW-0472">Membrane</keyword>
<accession>A0AAE2YRV7</accession>
<organism evidence="6 7">
    <name type="scientific">Igneacidithiobacillus copahuensis</name>
    <dbReference type="NCBI Taxonomy" id="2724909"/>
    <lineage>
        <taxon>Bacteria</taxon>
        <taxon>Pseudomonadati</taxon>
        <taxon>Pseudomonadota</taxon>
        <taxon>Acidithiobacillia</taxon>
        <taxon>Acidithiobacillales</taxon>
        <taxon>Acidithiobacillaceae</taxon>
        <taxon>Igneacidithiobacillus</taxon>
    </lineage>
</organism>
<dbReference type="GO" id="GO:0009403">
    <property type="term" value="P:toxin biosynthetic process"/>
    <property type="evidence" value="ECO:0007669"/>
    <property type="project" value="InterPro"/>
</dbReference>
<keyword evidence="3 5" id="KW-1133">Transmembrane helix</keyword>
<comment type="caution">
    <text evidence="6">The sequence shown here is derived from an EMBL/GenBank/DDBJ whole genome shotgun (WGS) entry which is preliminary data.</text>
</comment>
<evidence type="ECO:0000313" key="6">
    <source>
        <dbReference type="EMBL" id="MBU2789209.1"/>
    </source>
</evidence>